<sequence>MANALLGGLWAIVVVAVVVGVVATVTHSGKKAGDDFTVPGEASIATSGKSVESLCAPTLYKESCEKTLSQATNGTENPKEVFHSVAKVALESVKTAVEQSKTIGEAKASDSMTESAREDCKKLLEDAVDDLRGMLEMAGGDIKVLISRSDDLETWLTGVMTFMDTCIDGFVDEKLKADMHTVLRNATELSSNALAITNSLGGIPTRSSSPTASRSPRTWADPGRSSRASSSWRAPSPTSSSPRATCPGTATSASRRSTTPSTTTAAPAPAPARGSPGLGSTSSAGRTPSSSPPGRSSTAGCGSSSPARRTSSGSSSKDRMHGMVYTAHAREVVH</sequence>
<proteinExistence type="predicted"/>
<protein>
    <submittedName>
        <fullName evidence="4">Pectinesterase 5</fullName>
    </submittedName>
</protein>
<dbReference type="Gene3D" id="1.20.140.40">
    <property type="entry name" value="Invertase/pectin methylesterase inhibitor family protein"/>
    <property type="match status" value="1"/>
</dbReference>
<dbReference type="FunFam" id="1.20.140.40:FF:000001">
    <property type="entry name" value="Pectinesterase"/>
    <property type="match status" value="1"/>
</dbReference>
<name>A0A1D6E970_MAIZE</name>
<dbReference type="AlphaFoldDB" id="A0A1D6E970"/>
<dbReference type="InterPro" id="IPR035513">
    <property type="entry name" value="Invertase/methylesterase_inhib"/>
</dbReference>
<dbReference type="PANTHER" id="PTHR31707">
    <property type="entry name" value="PECTINESTERASE"/>
    <property type="match status" value="1"/>
</dbReference>
<dbReference type="CDD" id="cd15798">
    <property type="entry name" value="PMEI-like_3"/>
    <property type="match status" value="1"/>
</dbReference>
<dbReference type="Pfam" id="PF04043">
    <property type="entry name" value="PMEI"/>
    <property type="match status" value="1"/>
</dbReference>
<evidence type="ECO:0000259" key="3">
    <source>
        <dbReference type="SMART" id="SM00856"/>
    </source>
</evidence>
<dbReference type="GO" id="GO:0004857">
    <property type="term" value="F:enzyme inhibitor activity"/>
    <property type="evidence" value="ECO:0007669"/>
    <property type="project" value="InterPro"/>
</dbReference>
<dbReference type="NCBIfam" id="TIGR01614">
    <property type="entry name" value="PME_inhib"/>
    <property type="match status" value="1"/>
</dbReference>
<feature type="region of interest" description="Disordered" evidence="1">
    <location>
        <begin position="199"/>
        <end position="334"/>
    </location>
</feature>
<dbReference type="SMART" id="SM00856">
    <property type="entry name" value="PMEI"/>
    <property type="match status" value="1"/>
</dbReference>
<dbReference type="SUPFAM" id="SSF101148">
    <property type="entry name" value="Plant invertase/pectin methylesterase inhibitor"/>
    <property type="match status" value="1"/>
</dbReference>
<feature type="chain" id="PRO_5011173270" evidence="2">
    <location>
        <begin position="24"/>
        <end position="334"/>
    </location>
</feature>
<dbReference type="EMBL" id="CM007648">
    <property type="protein sequence ID" value="ONM16945.1"/>
    <property type="molecule type" value="Genomic_DNA"/>
</dbReference>
<organism evidence="4">
    <name type="scientific">Zea mays</name>
    <name type="common">Maize</name>
    <dbReference type="NCBI Taxonomy" id="4577"/>
    <lineage>
        <taxon>Eukaryota</taxon>
        <taxon>Viridiplantae</taxon>
        <taxon>Streptophyta</taxon>
        <taxon>Embryophyta</taxon>
        <taxon>Tracheophyta</taxon>
        <taxon>Spermatophyta</taxon>
        <taxon>Magnoliopsida</taxon>
        <taxon>Liliopsida</taxon>
        <taxon>Poales</taxon>
        <taxon>Poaceae</taxon>
        <taxon>PACMAD clade</taxon>
        <taxon>Panicoideae</taxon>
        <taxon>Andropogonodae</taxon>
        <taxon>Andropogoneae</taxon>
        <taxon>Tripsacinae</taxon>
        <taxon>Zea</taxon>
    </lineage>
</organism>
<accession>A0A1D6E970</accession>
<evidence type="ECO:0000256" key="1">
    <source>
        <dbReference type="SAM" id="MobiDB-lite"/>
    </source>
</evidence>
<dbReference type="ExpressionAtlas" id="A0A1D6E970">
    <property type="expression patterns" value="baseline and differential"/>
</dbReference>
<evidence type="ECO:0000313" key="4">
    <source>
        <dbReference type="EMBL" id="ONM16945.1"/>
    </source>
</evidence>
<feature type="non-terminal residue" evidence="4">
    <location>
        <position position="334"/>
    </location>
</feature>
<gene>
    <name evidence="4" type="ORF">ZEAMMB73_Zm00001d003431</name>
</gene>
<keyword evidence="2" id="KW-0732">Signal</keyword>
<evidence type="ECO:0000256" key="2">
    <source>
        <dbReference type="SAM" id="SignalP"/>
    </source>
</evidence>
<dbReference type="InterPro" id="IPR006501">
    <property type="entry name" value="Pectinesterase_inhib_dom"/>
</dbReference>
<feature type="signal peptide" evidence="2">
    <location>
        <begin position="1"/>
        <end position="23"/>
    </location>
</feature>
<reference evidence="4" key="1">
    <citation type="submission" date="2015-12" db="EMBL/GenBank/DDBJ databases">
        <title>Update maize B73 reference genome by single molecule sequencing technologies.</title>
        <authorList>
            <consortium name="Maize Genome Sequencing Project"/>
            <person name="Ware D."/>
        </authorList>
    </citation>
    <scope>NUCLEOTIDE SEQUENCE [LARGE SCALE GENOMIC DNA]</scope>
    <source>
        <tissue evidence="4">Seedling</tissue>
    </source>
</reference>
<feature type="domain" description="Pectinesterase inhibitor" evidence="3">
    <location>
        <begin position="46"/>
        <end position="196"/>
    </location>
</feature>
<feature type="compositionally biased region" description="Low complexity" evidence="1">
    <location>
        <begin position="204"/>
        <end position="315"/>
    </location>
</feature>